<dbReference type="InterPro" id="IPR032867">
    <property type="entry name" value="DYW_dom"/>
</dbReference>
<dbReference type="Pfam" id="PF20431">
    <property type="entry name" value="E_motif"/>
    <property type="match status" value="1"/>
</dbReference>
<dbReference type="InterPro" id="IPR011990">
    <property type="entry name" value="TPR-like_helical_dom_sf"/>
</dbReference>
<feature type="repeat" description="PPR" evidence="3">
    <location>
        <begin position="319"/>
        <end position="353"/>
    </location>
</feature>
<dbReference type="SUPFAM" id="SSF53474">
    <property type="entry name" value="alpha/beta-Hydrolases"/>
    <property type="match status" value="1"/>
</dbReference>
<keyword evidence="2" id="KW-0677">Repeat</keyword>
<dbReference type="InterPro" id="IPR046849">
    <property type="entry name" value="E2_motif"/>
</dbReference>
<dbReference type="NCBIfam" id="TIGR00756">
    <property type="entry name" value="PPR"/>
    <property type="match status" value="7"/>
</dbReference>
<protein>
    <submittedName>
        <fullName evidence="7">Uncharacterized protein</fullName>
    </submittedName>
</protein>
<evidence type="ECO:0000313" key="8">
    <source>
        <dbReference type="Proteomes" id="UP001341840"/>
    </source>
</evidence>
<evidence type="ECO:0000256" key="4">
    <source>
        <dbReference type="SAM" id="MobiDB-lite"/>
    </source>
</evidence>
<evidence type="ECO:0000259" key="5">
    <source>
        <dbReference type="Pfam" id="PF12697"/>
    </source>
</evidence>
<accession>A0ABU6XSY4</accession>
<feature type="repeat" description="PPR" evidence="3">
    <location>
        <begin position="420"/>
        <end position="454"/>
    </location>
</feature>
<keyword evidence="8" id="KW-1185">Reference proteome</keyword>
<evidence type="ECO:0000256" key="1">
    <source>
        <dbReference type="ARBA" id="ARBA00006643"/>
    </source>
</evidence>
<dbReference type="Pfam" id="PF01535">
    <property type="entry name" value="PPR"/>
    <property type="match status" value="3"/>
</dbReference>
<dbReference type="PROSITE" id="PS51375">
    <property type="entry name" value="PPR"/>
    <property type="match status" value="7"/>
</dbReference>
<dbReference type="Pfam" id="PF14432">
    <property type="entry name" value="DYW_deaminase"/>
    <property type="match status" value="1"/>
</dbReference>
<dbReference type="PRINTS" id="PR00412">
    <property type="entry name" value="EPOXHYDRLASE"/>
</dbReference>
<dbReference type="InterPro" id="IPR029058">
    <property type="entry name" value="AB_hydrolase_fold"/>
</dbReference>
<organism evidence="7 8">
    <name type="scientific">Stylosanthes scabra</name>
    <dbReference type="NCBI Taxonomy" id="79078"/>
    <lineage>
        <taxon>Eukaryota</taxon>
        <taxon>Viridiplantae</taxon>
        <taxon>Streptophyta</taxon>
        <taxon>Embryophyta</taxon>
        <taxon>Tracheophyta</taxon>
        <taxon>Spermatophyta</taxon>
        <taxon>Magnoliopsida</taxon>
        <taxon>eudicotyledons</taxon>
        <taxon>Gunneridae</taxon>
        <taxon>Pentapetalae</taxon>
        <taxon>rosids</taxon>
        <taxon>fabids</taxon>
        <taxon>Fabales</taxon>
        <taxon>Fabaceae</taxon>
        <taxon>Papilionoideae</taxon>
        <taxon>50 kb inversion clade</taxon>
        <taxon>dalbergioids sensu lato</taxon>
        <taxon>Dalbergieae</taxon>
        <taxon>Pterocarpus clade</taxon>
        <taxon>Stylosanthes</taxon>
    </lineage>
</organism>
<dbReference type="PANTHER" id="PTHR47926">
    <property type="entry name" value="PENTATRICOPEPTIDE REPEAT-CONTAINING PROTEIN"/>
    <property type="match status" value="1"/>
</dbReference>
<feature type="repeat" description="PPR" evidence="3">
    <location>
        <begin position="187"/>
        <end position="221"/>
    </location>
</feature>
<dbReference type="Pfam" id="PF13041">
    <property type="entry name" value="PPR_2"/>
    <property type="match status" value="4"/>
</dbReference>
<proteinExistence type="inferred from homology"/>
<dbReference type="Proteomes" id="UP001341840">
    <property type="component" value="Unassembled WGS sequence"/>
</dbReference>
<feature type="repeat" description="PPR" evidence="3">
    <location>
        <begin position="389"/>
        <end position="419"/>
    </location>
</feature>
<evidence type="ECO:0000313" key="7">
    <source>
        <dbReference type="EMBL" id="MED6199698.1"/>
    </source>
</evidence>
<feature type="repeat" description="PPR" evidence="3">
    <location>
        <begin position="288"/>
        <end position="318"/>
    </location>
</feature>
<evidence type="ECO:0000256" key="2">
    <source>
        <dbReference type="ARBA" id="ARBA00022737"/>
    </source>
</evidence>
<reference evidence="7 8" key="1">
    <citation type="journal article" date="2023" name="Plants (Basel)">
        <title>Bridging the Gap: Combining Genomics and Transcriptomics Approaches to Understand Stylosanthes scabra, an Orphan Legume from the Brazilian Caatinga.</title>
        <authorList>
            <person name="Ferreira-Neto J.R.C."/>
            <person name="da Silva M.D."/>
            <person name="Binneck E."/>
            <person name="de Melo N.F."/>
            <person name="da Silva R.H."/>
            <person name="de Melo A.L.T.M."/>
            <person name="Pandolfi V."/>
            <person name="Bustamante F.O."/>
            <person name="Brasileiro-Vidal A.C."/>
            <person name="Benko-Iseppon A.M."/>
        </authorList>
    </citation>
    <scope>NUCLEOTIDE SEQUENCE [LARGE SCALE GENOMIC DNA]</scope>
    <source>
        <tissue evidence="7">Leaves</tissue>
    </source>
</reference>
<dbReference type="Pfam" id="PF12697">
    <property type="entry name" value="Abhydrolase_6"/>
    <property type="match status" value="1"/>
</dbReference>
<dbReference type="Pfam" id="PF20430">
    <property type="entry name" value="Eplus_motif"/>
    <property type="match status" value="1"/>
</dbReference>
<dbReference type="InterPro" id="IPR000639">
    <property type="entry name" value="Epox_hydrolase-like"/>
</dbReference>
<dbReference type="Gene3D" id="3.40.50.1820">
    <property type="entry name" value="alpha/beta hydrolase"/>
    <property type="match status" value="1"/>
</dbReference>
<feature type="domain" description="AB hydrolase-1" evidence="5">
    <location>
        <begin position="838"/>
        <end position="1085"/>
    </location>
</feature>
<feature type="repeat" description="PPR" evidence="3">
    <location>
        <begin position="455"/>
        <end position="490"/>
    </location>
</feature>
<sequence>MVSKSSDITFKCSSHFDPKIFGEYVISLLERCNSMEQLKQIHAQTIKMGLTSDPLFQNRVIAFCCTKDCGDVKYAHKVFDTIPKPSGFVWNTMLKGYSRINCPEIGVSMYIEMLANDTKPDHYTFPFLLKGFNSSVASRYGKVLFNNAVKHGFDSNVFVQKAFIHVFSLCGMVDMARKVFDMGESWEVVTWNVMISGYNRIKAFQKSKKLFSEMEKKGVSPNSVTIVLMLSVCSKLKDLHGGKHIYKYVEKGIVEPNLILENALIDMFAVCGEMDAAQGAFEKMKSRDVISWTSIVSGFANAGEIDLARRYFDQMPERDYVSWTAMIDGYLRVNRFREALALFREMQMSNVKPDEFTMVSILTACANLGALELGEWVKTYIDKNSIKNDTFVGNALIDMYFKCGNVEKARKIFKEMHQKDKFTWTSMIVGLAVNGRGEEALTMFSDMIEASVTPDEITYIGILSACTHAGMVEKGRNFFISMTDRHGIKPNMTHYGCMVDLLGRAGQLEEALEVIKTMPIKPNSIVWGSLLGACRVHKNVELAEMAAKQILELEPENGAVYVLLCNIYAACKRWESLRRVRETMMEKGIKKTPGCSLMEMNGNVYEFVAGDQSHPQSKEIYAKLESMMQELKNAGYSPDTSQVFLDVGEEDKESAVYRHSEKLAIAYALISSGKGVTIRIVKNLRMCVDCHHMAKLVSEVYGREIIVRDKTRFHHFSQGSCSCNDFWYCYSYSYRRRRTPNTGRRTVRVRASSSSSSSSNEKDSEDSDSFNPFGFVTDNPSSRSAIQLPENPAEDGNVGQMLYRIEDKGMEFGSYVKSGELIWFVRETGSADSRRGTIVFLHGAPTQSFSYRVVMSQLADAGFHCYAPDWIGFGFSDKPQPGYGFDYTEKEFHDALDNLLEVLGVKSPFFLVVQGFLVGSYGLTWALKNSSKISKLAILNSPLTLSSVIPGLFQQLRIPLFGEFTCQNAIIAERFIEAGSPYVLKNEKADVYRLPYLSSSGPGFALLEAARKANFKGTFSEIVEGFASERWDKPILLAWGLSDKYLPQSVAEEFKKGNQTNIKLQPIEGAGHMPQEDWPEKVVDALRMFF</sequence>
<evidence type="ECO:0000256" key="3">
    <source>
        <dbReference type="PROSITE-ProRule" id="PRU00708"/>
    </source>
</evidence>
<feature type="repeat" description="PPR" evidence="3">
    <location>
        <begin position="86"/>
        <end position="120"/>
    </location>
</feature>
<dbReference type="InterPro" id="IPR000073">
    <property type="entry name" value="AB_hydrolase_1"/>
</dbReference>
<evidence type="ECO:0000259" key="6">
    <source>
        <dbReference type="Pfam" id="PF14432"/>
    </source>
</evidence>
<dbReference type="InterPro" id="IPR046960">
    <property type="entry name" value="PPR_At4g14850-like_plant"/>
</dbReference>
<feature type="region of interest" description="Disordered" evidence="4">
    <location>
        <begin position="741"/>
        <end position="770"/>
    </location>
</feature>
<name>A0ABU6XSY4_9FABA</name>
<feature type="compositionally biased region" description="Low complexity" evidence="4">
    <location>
        <begin position="741"/>
        <end position="759"/>
    </location>
</feature>
<dbReference type="EMBL" id="JASCZI010212531">
    <property type="protein sequence ID" value="MED6199698.1"/>
    <property type="molecule type" value="Genomic_DNA"/>
</dbReference>
<dbReference type="PANTHER" id="PTHR47926:SF492">
    <property type="entry name" value="DYW DOMAIN-CONTAINING PROTEIN"/>
    <property type="match status" value="1"/>
</dbReference>
<dbReference type="InterPro" id="IPR002885">
    <property type="entry name" value="PPR_rpt"/>
</dbReference>
<feature type="domain" description="DYW" evidence="6">
    <location>
        <begin position="635"/>
        <end position="727"/>
    </location>
</feature>
<dbReference type="InterPro" id="IPR046848">
    <property type="entry name" value="E_motif"/>
</dbReference>
<dbReference type="Gene3D" id="1.25.40.10">
    <property type="entry name" value="Tetratricopeptide repeat domain"/>
    <property type="match status" value="5"/>
</dbReference>
<comment type="caution">
    <text evidence="7">The sequence shown here is derived from an EMBL/GenBank/DDBJ whole genome shotgun (WGS) entry which is preliminary data.</text>
</comment>
<dbReference type="SUPFAM" id="SSF48452">
    <property type="entry name" value="TPR-like"/>
    <property type="match status" value="1"/>
</dbReference>
<gene>
    <name evidence="7" type="ORF">PIB30_078415</name>
</gene>
<comment type="similarity">
    <text evidence="1">Belongs to the PPR family. PCMP-H subfamily.</text>
</comment>